<keyword evidence="8 12" id="KW-0143">Chaperone</keyword>
<keyword evidence="13" id="KW-0963">Cytoplasm</keyword>
<evidence type="ECO:0000256" key="1">
    <source>
        <dbReference type="ARBA" id="ARBA00004496"/>
    </source>
</evidence>
<dbReference type="SUPFAM" id="SSF81923">
    <property type="entry name" value="Double Clp-N motif"/>
    <property type="match status" value="1"/>
</dbReference>
<evidence type="ECO:0000256" key="5">
    <source>
        <dbReference type="ARBA" id="ARBA00022741"/>
    </source>
</evidence>
<dbReference type="InterPro" id="IPR004176">
    <property type="entry name" value="Clp_R_N"/>
</dbReference>
<organism evidence="15 16">
    <name type="scientific">Bosea minatitlanensis</name>
    <dbReference type="NCBI Taxonomy" id="128782"/>
    <lineage>
        <taxon>Bacteria</taxon>
        <taxon>Pseudomonadati</taxon>
        <taxon>Pseudomonadota</taxon>
        <taxon>Alphaproteobacteria</taxon>
        <taxon>Hyphomicrobiales</taxon>
        <taxon>Boseaceae</taxon>
        <taxon>Bosea</taxon>
    </lineage>
</organism>
<dbReference type="PROSITE" id="PS51903">
    <property type="entry name" value="CLP_R"/>
    <property type="match status" value="1"/>
</dbReference>
<dbReference type="EMBL" id="JBHSLI010000007">
    <property type="protein sequence ID" value="MFC5294885.1"/>
    <property type="molecule type" value="Genomic_DNA"/>
</dbReference>
<dbReference type="SMART" id="SM01086">
    <property type="entry name" value="ClpB_D2-small"/>
    <property type="match status" value="1"/>
</dbReference>
<dbReference type="Pfam" id="PF10431">
    <property type="entry name" value="ClpB_D2-small"/>
    <property type="match status" value="1"/>
</dbReference>
<comment type="subunit">
    <text evidence="13">Homohexamer; The oligomerization is ATP-dependent.</text>
</comment>
<sequence length="873" mass="95768">MNIEKYTDRAKGFLQAAQTIALREGNQQFTPEHLLKALLDDNEGMAAGLIDRAGGNSRLALQLTDQALAKLPKVSGGGAGGLNLTQGLARVFDAAEKAAEKAGDSFVTVERLLLALAIEKDTEAGKALSKAGVTPQALNAAIEAIRKGRTADSASAEQAYDALKKYARDLTAAAREGKLDPVIGRDEEIRRTIQVLSRRTKNNPVLIGEPGVGKTAIAEGLALRIVNGDVPESLKDKELLALDMGSLIAGAKYRGEFEERLKAVLTEVSASDGGIILFIDEMHTLVGAGKTDGAMDASNLLKPALARGELHCIGATTLDEYRKYVEKDAALARRFQPVFVEEPTVEDTISILRGLKEKYEQHHRVRITDSALVSAATLSNRYITDRFLPDKAIDLVDEASARLRMQVDSKPEELDSIDREIVRLKIEQEALKKENDAGSKERLKRLESELADLEARSDAITTKWKAEKDKLGQAAEIKTKLDNARNELAQAQRKGEYQRAGELAYGEIPQLEKKLAEIEEKGESAGMVEEAVTPDHVAQVVSRWTGVPVDRMLEGEKEKLLRMEEVLGSRVVGQREAVEAVSTAVRRARAGLQDPNRPIGSFMFLGPTGVGKTELTKALASFLFDDETALVRIDMSEYMEKHSVARLIGAPPGYVGYEEGGALTEAVRRRPYQVVLFDEIEKAHPDVFNVLLQVLDDGRLTDGQGRTVDFRNVLIIMTSNLGSEFLVNQPEGQDSDAVRDEVMGVVRHAFRPEFLNRIDDIILFHRLRRQDMGAIVDIQMRRLQKLLTDRKITLELSKEAREWLADKGYDPAYGARPLKRVIQKSVQDPLAEAILAGEIKDGETVPITVGPGTLMLGHVAAVKEKRPAGVALN</sequence>
<dbReference type="PROSITE" id="PS00871">
    <property type="entry name" value="CLPAB_2"/>
    <property type="match status" value="1"/>
</dbReference>
<comment type="similarity">
    <text evidence="2 12">Belongs to the ClpA/ClpB family.</text>
</comment>
<evidence type="ECO:0000256" key="8">
    <source>
        <dbReference type="ARBA" id="ARBA00023186"/>
    </source>
</evidence>
<dbReference type="Gene3D" id="1.10.8.60">
    <property type="match status" value="1"/>
</dbReference>
<keyword evidence="7 13" id="KW-0175">Coiled coil</keyword>
<dbReference type="CDD" id="cd19499">
    <property type="entry name" value="RecA-like_ClpB_Hsp104-like"/>
    <property type="match status" value="1"/>
</dbReference>
<dbReference type="PANTHER" id="PTHR11638">
    <property type="entry name" value="ATP-DEPENDENT CLP PROTEASE"/>
    <property type="match status" value="1"/>
</dbReference>
<dbReference type="Pfam" id="PF02861">
    <property type="entry name" value="Clp_N"/>
    <property type="match status" value="1"/>
</dbReference>
<dbReference type="InterPro" id="IPR017730">
    <property type="entry name" value="Chaperonin_ClpB"/>
</dbReference>
<evidence type="ECO:0000256" key="4">
    <source>
        <dbReference type="ARBA" id="ARBA00022737"/>
    </source>
</evidence>
<keyword evidence="13" id="KW-0346">Stress response</keyword>
<dbReference type="NCBIfam" id="TIGR03346">
    <property type="entry name" value="chaperone_ClpB"/>
    <property type="match status" value="1"/>
</dbReference>
<feature type="coiled-coil region" evidence="13">
    <location>
        <begin position="414"/>
        <end position="494"/>
    </location>
</feature>
<dbReference type="InterPro" id="IPR018368">
    <property type="entry name" value="ClpA/B_CS1"/>
</dbReference>
<dbReference type="SUPFAM" id="SSF52540">
    <property type="entry name" value="P-loop containing nucleoside triphosphate hydrolases"/>
    <property type="match status" value="2"/>
</dbReference>
<accession>A0ABW0F8L3</accession>
<comment type="subunit">
    <text evidence="10">Homohexamer. The oligomerization is ATP-dependent.</text>
</comment>
<dbReference type="InterPro" id="IPR028299">
    <property type="entry name" value="ClpA/B_CS2"/>
</dbReference>
<dbReference type="InterPro" id="IPR041546">
    <property type="entry name" value="ClpA/ClpB_AAA_lid"/>
</dbReference>
<evidence type="ECO:0000256" key="9">
    <source>
        <dbReference type="ARBA" id="ARBA00025613"/>
    </source>
</evidence>
<keyword evidence="16" id="KW-1185">Reference proteome</keyword>
<name>A0ABW0F8L3_9HYPH</name>
<dbReference type="Pfam" id="PF07724">
    <property type="entry name" value="AAA_2"/>
    <property type="match status" value="1"/>
</dbReference>
<evidence type="ECO:0000256" key="11">
    <source>
        <dbReference type="PROSITE-ProRule" id="PRU01251"/>
    </source>
</evidence>
<reference evidence="16" key="1">
    <citation type="journal article" date="2019" name="Int. J. Syst. Evol. Microbiol.">
        <title>The Global Catalogue of Microorganisms (GCM) 10K type strain sequencing project: providing services to taxonomists for standard genome sequencing and annotation.</title>
        <authorList>
            <consortium name="The Broad Institute Genomics Platform"/>
            <consortium name="The Broad Institute Genome Sequencing Center for Infectious Disease"/>
            <person name="Wu L."/>
            <person name="Ma J."/>
        </authorList>
    </citation>
    <scope>NUCLEOTIDE SEQUENCE [LARGE SCALE GENOMIC DNA]</scope>
    <source>
        <strain evidence="16">CGMCC 1.15643</strain>
    </source>
</reference>
<dbReference type="InterPro" id="IPR050130">
    <property type="entry name" value="ClpA_ClpB"/>
</dbReference>
<dbReference type="CDD" id="cd00009">
    <property type="entry name" value="AAA"/>
    <property type="match status" value="1"/>
</dbReference>
<dbReference type="Pfam" id="PF17871">
    <property type="entry name" value="AAA_lid_9"/>
    <property type="match status" value="1"/>
</dbReference>
<dbReference type="PRINTS" id="PR00300">
    <property type="entry name" value="CLPPROTEASEA"/>
</dbReference>
<dbReference type="Proteomes" id="UP001595976">
    <property type="component" value="Unassembled WGS sequence"/>
</dbReference>
<dbReference type="Gene3D" id="1.10.1780.10">
    <property type="entry name" value="Clp, N-terminal domain"/>
    <property type="match status" value="1"/>
</dbReference>
<dbReference type="RefSeq" id="WP_158445051.1">
    <property type="nucleotide sequence ID" value="NZ_JAOAOS010000003.1"/>
</dbReference>
<dbReference type="InterPro" id="IPR003593">
    <property type="entry name" value="AAA+_ATPase"/>
</dbReference>
<evidence type="ECO:0000256" key="12">
    <source>
        <dbReference type="RuleBase" id="RU004432"/>
    </source>
</evidence>
<dbReference type="PROSITE" id="PS00870">
    <property type="entry name" value="CLPAB_1"/>
    <property type="match status" value="1"/>
</dbReference>
<evidence type="ECO:0000256" key="2">
    <source>
        <dbReference type="ARBA" id="ARBA00008675"/>
    </source>
</evidence>
<evidence type="ECO:0000256" key="3">
    <source>
        <dbReference type="ARBA" id="ARBA00017574"/>
    </source>
</evidence>
<dbReference type="SMART" id="SM00382">
    <property type="entry name" value="AAA"/>
    <property type="match status" value="2"/>
</dbReference>
<dbReference type="InterPro" id="IPR003959">
    <property type="entry name" value="ATPase_AAA_core"/>
</dbReference>
<dbReference type="PANTHER" id="PTHR11638:SF18">
    <property type="entry name" value="HEAT SHOCK PROTEIN 104"/>
    <property type="match status" value="1"/>
</dbReference>
<dbReference type="InterPro" id="IPR027417">
    <property type="entry name" value="P-loop_NTPase"/>
</dbReference>
<comment type="subcellular location">
    <subcellularLocation>
        <location evidence="1 13">Cytoplasm</location>
    </subcellularLocation>
</comment>
<dbReference type="InterPro" id="IPR019489">
    <property type="entry name" value="Clp_ATPase_C"/>
</dbReference>
<dbReference type="Gene3D" id="3.40.50.300">
    <property type="entry name" value="P-loop containing nucleotide triphosphate hydrolases"/>
    <property type="match status" value="3"/>
</dbReference>
<dbReference type="Pfam" id="PF00004">
    <property type="entry name" value="AAA"/>
    <property type="match status" value="1"/>
</dbReference>
<evidence type="ECO:0000259" key="14">
    <source>
        <dbReference type="PROSITE" id="PS51903"/>
    </source>
</evidence>
<keyword evidence="4 11" id="KW-0677">Repeat</keyword>
<evidence type="ECO:0000256" key="7">
    <source>
        <dbReference type="ARBA" id="ARBA00023054"/>
    </source>
</evidence>
<evidence type="ECO:0000256" key="13">
    <source>
        <dbReference type="RuleBase" id="RU362034"/>
    </source>
</evidence>
<gene>
    <name evidence="13 15" type="primary">clpB</name>
    <name evidence="15" type="ORF">ACFPK2_17990</name>
</gene>
<keyword evidence="5 12" id="KW-0547">Nucleotide-binding</keyword>
<protein>
    <recommendedName>
        <fullName evidence="3 13">Chaperone protein ClpB</fullName>
    </recommendedName>
</protein>
<dbReference type="InterPro" id="IPR036628">
    <property type="entry name" value="Clp_N_dom_sf"/>
</dbReference>
<evidence type="ECO:0000313" key="15">
    <source>
        <dbReference type="EMBL" id="MFC5294885.1"/>
    </source>
</evidence>
<evidence type="ECO:0000256" key="6">
    <source>
        <dbReference type="ARBA" id="ARBA00022840"/>
    </source>
</evidence>
<evidence type="ECO:0000256" key="10">
    <source>
        <dbReference type="ARBA" id="ARBA00026057"/>
    </source>
</evidence>
<keyword evidence="6 12" id="KW-0067">ATP-binding</keyword>
<feature type="domain" description="Clp R" evidence="14">
    <location>
        <begin position="3"/>
        <end position="148"/>
    </location>
</feature>
<evidence type="ECO:0000313" key="16">
    <source>
        <dbReference type="Proteomes" id="UP001595976"/>
    </source>
</evidence>
<comment type="caution">
    <text evidence="15">The sequence shown here is derived from an EMBL/GenBank/DDBJ whole genome shotgun (WGS) entry which is preliminary data.</text>
</comment>
<comment type="function">
    <text evidence="9">Part of a stress-induced multi-chaperone system, it is involved in the recovery of the cell from heat-induced damage, in cooperation with DnaK, DnaJ and GrpE. Acts before DnaK, in the processing of protein aggregates. Protein binding stimulates the ATPase activity; ATP hydrolysis unfolds the denatured protein aggregates, which probably helps expose new hydrophobic binding sites on the surface of ClpB-bound aggregates, contributing to the solubilization and refolding of denatured protein aggregates by DnaK.</text>
</comment>
<proteinExistence type="inferred from homology"/>
<dbReference type="InterPro" id="IPR001270">
    <property type="entry name" value="ClpA/B"/>
</dbReference>